<evidence type="ECO:0000313" key="4">
    <source>
        <dbReference type="EMBL" id="PJC33460.1"/>
    </source>
</evidence>
<feature type="domain" description="YknX-like beta-barrel" evidence="3">
    <location>
        <begin position="102"/>
        <end position="174"/>
    </location>
</feature>
<evidence type="ECO:0000259" key="3">
    <source>
        <dbReference type="Pfam" id="PF25990"/>
    </source>
</evidence>
<dbReference type="AlphaFoldDB" id="A0A2M8F2H1"/>
<dbReference type="EMBL" id="PFSA01000010">
    <property type="protein sequence ID" value="PJC33460.1"/>
    <property type="molecule type" value="Genomic_DNA"/>
</dbReference>
<dbReference type="Pfam" id="PF25990">
    <property type="entry name" value="Beta-barrel_YknX"/>
    <property type="match status" value="1"/>
</dbReference>
<dbReference type="PANTHER" id="PTHR30469">
    <property type="entry name" value="MULTIDRUG RESISTANCE PROTEIN MDTA"/>
    <property type="match status" value="1"/>
</dbReference>
<dbReference type="GO" id="GO:0015562">
    <property type="term" value="F:efflux transmembrane transporter activity"/>
    <property type="evidence" value="ECO:0007669"/>
    <property type="project" value="TreeGrafter"/>
</dbReference>
<dbReference type="InterPro" id="IPR058636">
    <property type="entry name" value="Beta-barrel_YknX"/>
</dbReference>
<reference evidence="5" key="1">
    <citation type="submission" date="2017-09" db="EMBL/GenBank/DDBJ databases">
        <title>Depth-based differentiation of microbial function through sediment-hosted aquifers and enrichment of novel symbionts in the deep terrestrial subsurface.</title>
        <authorList>
            <person name="Probst A.J."/>
            <person name="Ladd B."/>
            <person name="Jarett J.K."/>
            <person name="Geller-Mcgrath D.E."/>
            <person name="Sieber C.M.K."/>
            <person name="Emerson J.B."/>
            <person name="Anantharaman K."/>
            <person name="Thomas B.C."/>
            <person name="Malmstrom R."/>
            <person name="Stieglmeier M."/>
            <person name="Klingl A."/>
            <person name="Woyke T."/>
            <person name="Ryan C.M."/>
            <person name="Banfield J.F."/>
        </authorList>
    </citation>
    <scope>NUCLEOTIDE SEQUENCE [LARGE SCALE GENOMIC DNA]</scope>
</reference>
<evidence type="ECO:0000313" key="5">
    <source>
        <dbReference type="Proteomes" id="UP000229777"/>
    </source>
</evidence>
<sequence>MPNTPERQGQTEFLITQDNWFSAEAKYKNGQEAISQSQIAFNTAWYSYQQSSPTIYAPISGVVTGLSLQEGSVIASVSSNSLNSTQTSTKIASIKTKALPMVSISLTEIDVPKVKLDDKATVTLDSLADKTFTGKVVSIDTSGQVSSGVVTYPTVIRLDTESNSILPNMTAAANIITDSKDDALYVPASAVQKQTDGTSYVRVMKNGKPVETTVETSLSSSSQVEIVSGLSEGDTVVTSIITPSTSSQSSGSQNQSPFGGFGGGGSFRINR</sequence>
<evidence type="ECO:0000259" key="2">
    <source>
        <dbReference type="Pfam" id="PF25967"/>
    </source>
</evidence>
<feature type="domain" description="Multidrug resistance protein MdtA-like C-terminal permuted SH3" evidence="2">
    <location>
        <begin position="182"/>
        <end position="241"/>
    </location>
</feature>
<organism evidence="4 5">
    <name type="scientific">Candidatus Roizmanbacteria bacterium CG_4_9_14_0_2_um_filter_36_12</name>
    <dbReference type="NCBI Taxonomy" id="1974837"/>
    <lineage>
        <taxon>Bacteria</taxon>
        <taxon>Candidatus Roizmaniibacteriota</taxon>
    </lineage>
</organism>
<dbReference type="Gene3D" id="2.40.30.170">
    <property type="match status" value="1"/>
</dbReference>
<gene>
    <name evidence="4" type="ORF">CO049_00605</name>
</gene>
<comment type="caution">
    <text evidence="4">The sequence shown here is derived from an EMBL/GenBank/DDBJ whole genome shotgun (WGS) entry which is preliminary data.</text>
</comment>
<protein>
    <submittedName>
        <fullName evidence="4">Uncharacterized protein</fullName>
    </submittedName>
</protein>
<dbReference type="Proteomes" id="UP000229777">
    <property type="component" value="Unassembled WGS sequence"/>
</dbReference>
<name>A0A2M8F2H1_9BACT</name>
<feature type="compositionally biased region" description="Gly residues" evidence="1">
    <location>
        <begin position="259"/>
        <end position="271"/>
    </location>
</feature>
<dbReference type="PANTHER" id="PTHR30469:SF33">
    <property type="entry name" value="SLR1207 PROTEIN"/>
    <property type="match status" value="1"/>
</dbReference>
<dbReference type="Gene3D" id="2.40.420.20">
    <property type="match status" value="1"/>
</dbReference>
<feature type="region of interest" description="Disordered" evidence="1">
    <location>
        <begin position="242"/>
        <end position="271"/>
    </location>
</feature>
<evidence type="ECO:0000256" key="1">
    <source>
        <dbReference type="SAM" id="MobiDB-lite"/>
    </source>
</evidence>
<feature type="compositionally biased region" description="Low complexity" evidence="1">
    <location>
        <begin position="242"/>
        <end position="258"/>
    </location>
</feature>
<dbReference type="InterPro" id="IPR058627">
    <property type="entry name" value="MdtA-like_C"/>
</dbReference>
<proteinExistence type="predicted"/>
<accession>A0A2M8F2H1</accession>
<dbReference type="GO" id="GO:1990281">
    <property type="term" value="C:efflux pump complex"/>
    <property type="evidence" value="ECO:0007669"/>
    <property type="project" value="TreeGrafter"/>
</dbReference>
<dbReference type="Pfam" id="PF25967">
    <property type="entry name" value="RND-MFP_C"/>
    <property type="match status" value="1"/>
</dbReference>